<sequence>MAADEDSDEEHLHVDRVPLRVFSKFIYLLVFFTGIGSFLVGFDGGNLSCALIFLKEDFSLNHGWQSALVSATITAAGIFCLVAGFLAERFGRKPVMLCASFVYAMSSILTASANNVTQLLAGRVVVGIAIGLFTTTIPLYITDIGPDRLRGRLITGTVCLIAAGQLVAALVDGVFAYASESGWRYMFGVGTIPALIQFSGFVFMPESPRWLIKNGRYEEARAALRAIRDRGADVNEEFDVERVSIDEQVRAGTPDSSSIWRELIRQPGLRRALVVGCGLHMVQQLIGTNIVIYYSATIIQLAGVRDTTVVIWISSLVFAINLLATLIGLGLVERIGRRPLTLFSLLGVLVGLVIMAIGFQLTTLNTPLVTYEEKHVSSEDTGVCHPYLTCEACVEDVSCGYCYVLGDDSSAIQGSCSQVRPSPLDISHAIEGRCANMTGASDLNLHWTYDHCPSWFTWVPLMGLMLYLVFYGQGMGTMPWTVNSEIYPSKFRHAGFALASAVNFFCSLLVGSTFLLFIEVMPKYGIFWMYAVIAALGLFFILFLLPETKGKSIEELEGMFATPWKPSENSLLAPVEKAVQYVHIRGLNRDGRNMSVDSDSD</sequence>
<dbReference type="InterPro" id="IPR050814">
    <property type="entry name" value="Myo-inositol_Transporter"/>
</dbReference>
<comment type="similarity">
    <text evidence="2 7">Belongs to the major facilitator superfamily. Sugar transporter (TC 2.A.1.1) family.</text>
</comment>
<dbReference type="InterPro" id="IPR005829">
    <property type="entry name" value="Sugar_transporter_CS"/>
</dbReference>
<feature type="transmembrane region" description="Helical" evidence="8">
    <location>
        <begin position="119"/>
        <end position="141"/>
    </location>
</feature>
<feature type="transmembrane region" description="Helical" evidence="8">
    <location>
        <begin position="494"/>
        <end position="518"/>
    </location>
</feature>
<feature type="transmembrane region" description="Helical" evidence="8">
    <location>
        <begin position="455"/>
        <end position="473"/>
    </location>
</feature>
<evidence type="ECO:0000313" key="10">
    <source>
        <dbReference type="EMBL" id="GAU90252.1"/>
    </source>
</evidence>
<dbReference type="PRINTS" id="PR00171">
    <property type="entry name" value="SUGRTRNSPORT"/>
</dbReference>
<name>A0A1D1URG0_RAMVA</name>
<evidence type="ECO:0000259" key="9">
    <source>
        <dbReference type="PROSITE" id="PS50850"/>
    </source>
</evidence>
<keyword evidence="4 8" id="KW-0812">Transmembrane</keyword>
<feature type="transmembrane region" description="Helical" evidence="8">
    <location>
        <begin position="94"/>
        <end position="113"/>
    </location>
</feature>
<dbReference type="InterPro" id="IPR003663">
    <property type="entry name" value="Sugar/inositol_transpt"/>
</dbReference>
<dbReference type="SUPFAM" id="SSF103473">
    <property type="entry name" value="MFS general substrate transporter"/>
    <property type="match status" value="1"/>
</dbReference>
<protein>
    <recommendedName>
        <fullName evidence="9">Major facilitator superfamily (MFS) profile domain-containing protein</fullName>
    </recommendedName>
</protein>
<feature type="transmembrane region" description="Helical" evidence="8">
    <location>
        <begin position="183"/>
        <end position="204"/>
    </location>
</feature>
<dbReference type="PROSITE" id="PS50850">
    <property type="entry name" value="MFS"/>
    <property type="match status" value="1"/>
</dbReference>
<dbReference type="Pfam" id="PF00083">
    <property type="entry name" value="Sugar_tr"/>
    <property type="match status" value="2"/>
</dbReference>
<accession>A0A1D1URG0</accession>
<gene>
    <name evidence="10" type="primary">RvY_02699</name>
    <name evidence="10" type="synonym">RvY_02699.1</name>
    <name evidence="10" type="ORF">RvY_02699-1</name>
</gene>
<dbReference type="GO" id="GO:0016324">
    <property type="term" value="C:apical plasma membrane"/>
    <property type="evidence" value="ECO:0007669"/>
    <property type="project" value="TreeGrafter"/>
</dbReference>
<evidence type="ECO:0000256" key="8">
    <source>
        <dbReference type="SAM" id="Phobius"/>
    </source>
</evidence>
<dbReference type="InterPro" id="IPR036259">
    <property type="entry name" value="MFS_trans_sf"/>
</dbReference>
<feature type="transmembrane region" description="Helical" evidence="8">
    <location>
        <begin position="153"/>
        <end position="177"/>
    </location>
</feature>
<dbReference type="NCBIfam" id="TIGR00879">
    <property type="entry name" value="SP"/>
    <property type="match status" value="1"/>
</dbReference>
<dbReference type="Gene3D" id="1.20.1250.20">
    <property type="entry name" value="MFS general substrate transporter like domains"/>
    <property type="match status" value="2"/>
</dbReference>
<feature type="domain" description="Major facilitator superfamily (MFS) profile" evidence="9">
    <location>
        <begin position="29"/>
        <end position="549"/>
    </location>
</feature>
<comment type="caution">
    <text evidence="10">The sequence shown here is derived from an EMBL/GenBank/DDBJ whole genome shotgun (WGS) entry which is preliminary data.</text>
</comment>
<dbReference type="PROSITE" id="PS00216">
    <property type="entry name" value="SUGAR_TRANSPORT_1"/>
    <property type="match status" value="2"/>
</dbReference>
<evidence type="ECO:0000256" key="1">
    <source>
        <dbReference type="ARBA" id="ARBA00004141"/>
    </source>
</evidence>
<feature type="transmembrane region" description="Helical" evidence="8">
    <location>
        <begin position="339"/>
        <end position="361"/>
    </location>
</feature>
<dbReference type="GO" id="GO:0005366">
    <property type="term" value="F:myo-inositol:proton symporter activity"/>
    <property type="evidence" value="ECO:0007669"/>
    <property type="project" value="TreeGrafter"/>
</dbReference>
<evidence type="ECO:0000256" key="6">
    <source>
        <dbReference type="ARBA" id="ARBA00023136"/>
    </source>
</evidence>
<dbReference type="InterPro" id="IPR005828">
    <property type="entry name" value="MFS_sugar_transport-like"/>
</dbReference>
<dbReference type="PANTHER" id="PTHR48020:SF12">
    <property type="entry name" value="PROTON MYO-INOSITOL COTRANSPORTER"/>
    <property type="match status" value="1"/>
</dbReference>
<dbReference type="OrthoDB" id="6339427at2759"/>
<dbReference type="InterPro" id="IPR020846">
    <property type="entry name" value="MFS_dom"/>
</dbReference>
<dbReference type="EMBL" id="BDGG01000001">
    <property type="protein sequence ID" value="GAU90252.1"/>
    <property type="molecule type" value="Genomic_DNA"/>
</dbReference>
<dbReference type="PANTHER" id="PTHR48020">
    <property type="entry name" value="PROTON MYO-INOSITOL COTRANSPORTER"/>
    <property type="match status" value="1"/>
</dbReference>
<dbReference type="AlphaFoldDB" id="A0A1D1URG0"/>
<feature type="transmembrane region" description="Helical" evidence="8">
    <location>
        <begin position="272"/>
        <end position="294"/>
    </location>
</feature>
<keyword evidence="11" id="KW-1185">Reference proteome</keyword>
<feature type="transmembrane region" description="Helical" evidence="8">
    <location>
        <begin position="309"/>
        <end position="332"/>
    </location>
</feature>
<keyword evidence="3 7" id="KW-0813">Transport</keyword>
<evidence type="ECO:0000256" key="4">
    <source>
        <dbReference type="ARBA" id="ARBA00022692"/>
    </source>
</evidence>
<evidence type="ECO:0000256" key="3">
    <source>
        <dbReference type="ARBA" id="ARBA00022448"/>
    </source>
</evidence>
<evidence type="ECO:0000256" key="2">
    <source>
        <dbReference type="ARBA" id="ARBA00010992"/>
    </source>
</evidence>
<reference evidence="10 11" key="1">
    <citation type="journal article" date="2016" name="Nat. Commun.">
        <title>Extremotolerant tardigrade genome and improved radiotolerance of human cultured cells by tardigrade-unique protein.</title>
        <authorList>
            <person name="Hashimoto T."/>
            <person name="Horikawa D.D."/>
            <person name="Saito Y."/>
            <person name="Kuwahara H."/>
            <person name="Kozuka-Hata H."/>
            <person name="Shin-I T."/>
            <person name="Minakuchi Y."/>
            <person name="Ohishi K."/>
            <person name="Motoyama A."/>
            <person name="Aizu T."/>
            <person name="Enomoto A."/>
            <person name="Kondo K."/>
            <person name="Tanaka S."/>
            <person name="Hara Y."/>
            <person name="Koshikawa S."/>
            <person name="Sagara H."/>
            <person name="Miura T."/>
            <person name="Yokobori S."/>
            <person name="Miyagawa K."/>
            <person name="Suzuki Y."/>
            <person name="Kubo T."/>
            <person name="Oyama M."/>
            <person name="Kohara Y."/>
            <person name="Fujiyama A."/>
            <person name="Arakawa K."/>
            <person name="Katayama T."/>
            <person name="Toyoda A."/>
            <person name="Kunieda T."/>
        </authorList>
    </citation>
    <scope>NUCLEOTIDE SEQUENCE [LARGE SCALE GENOMIC DNA]</scope>
    <source>
        <strain evidence="10 11">YOKOZUNA-1</strain>
    </source>
</reference>
<organism evidence="10 11">
    <name type="scientific">Ramazzottius varieornatus</name>
    <name type="common">Water bear</name>
    <name type="synonym">Tardigrade</name>
    <dbReference type="NCBI Taxonomy" id="947166"/>
    <lineage>
        <taxon>Eukaryota</taxon>
        <taxon>Metazoa</taxon>
        <taxon>Ecdysozoa</taxon>
        <taxon>Tardigrada</taxon>
        <taxon>Eutardigrada</taxon>
        <taxon>Parachela</taxon>
        <taxon>Hypsibioidea</taxon>
        <taxon>Ramazzottiidae</taxon>
        <taxon>Ramazzottius</taxon>
    </lineage>
</organism>
<keyword evidence="5 8" id="KW-1133">Transmembrane helix</keyword>
<comment type="subcellular location">
    <subcellularLocation>
        <location evidence="1">Membrane</location>
        <topology evidence="1">Multi-pass membrane protein</topology>
    </subcellularLocation>
</comment>
<feature type="transmembrane region" description="Helical" evidence="8">
    <location>
        <begin position="66"/>
        <end position="87"/>
    </location>
</feature>
<feature type="transmembrane region" description="Helical" evidence="8">
    <location>
        <begin position="25"/>
        <end position="54"/>
    </location>
</feature>
<dbReference type="Proteomes" id="UP000186922">
    <property type="component" value="Unassembled WGS sequence"/>
</dbReference>
<evidence type="ECO:0000256" key="5">
    <source>
        <dbReference type="ARBA" id="ARBA00022989"/>
    </source>
</evidence>
<proteinExistence type="inferred from homology"/>
<dbReference type="STRING" id="947166.A0A1D1URG0"/>
<evidence type="ECO:0000256" key="7">
    <source>
        <dbReference type="RuleBase" id="RU003346"/>
    </source>
</evidence>
<evidence type="ECO:0000313" key="11">
    <source>
        <dbReference type="Proteomes" id="UP000186922"/>
    </source>
</evidence>
<feature type="transmembrane region" description="Helical" evidence="8">
    <location>
        <begin position="524"/>
        <end position="545"/>
    </location>
</feature>
<keyword evidence="6 8" id="KW-0472">Membrane</keyword>